<keyword evidence="5 6" id="KW-0472">Membrane</keyword>
<dbReference type="OrthoDB" id="1108227at2759"/>
<keyword evidence="4 6" id="KW-1133">Transmembrane helix</keyword>
<comment type="caution">
    <text evidence="7">The sequence shown here is derived from an EMBL/GenBank/DDBJ whole genome shotgun (WGS) entry which is preliminary data.</text>
</comment>
<keyword evidence="3 6" id="KW-0812">Transmembrane</keyword>
<reference evidence="7 8" key="1">
    <citation type="submission" date="2020-02" db="EMBL/GenBank/DDBJ databases">
        <authorList>
            <person name="Ma Q."/>
            <person name="Huang Y."/>
            <person name="Song X."/>
            <person name="Pei D."/>
        </authorList>
    </citation>
    <scope>NUCLEOTIDE SEQUENCE [LARGE SCALE GENOMIC DNA]</scope>
    <source>
        <strain evidence="7">Sxm20200214</strain>
        <tissue evidence="7">Leaf</tissue>
    </source>
</reference>
<dbReference type="AlphaFoldDB" id="A0A8X8B5Q0"/>
<evidence type="ECO:0000256" key="6">
    <source>
        <dbReference type="SAM" id="Phobius"/>
    </source>
</evidence>
<keyword evidence="8" id="KW-1185">Reference proteome</keyword>
<proteinExistence type="predicted"/>
<dbReference type="GO" id="GO:0005507">
    <property type="term" value="F:copper ion binding"/>
    <property type="evidence" value="ECO:0007669"/>
    <property type="project" value="InterPro"/>
</dbReference>
<evidence type="ECO:0000313" key="7">
    <source>
        <dbReference type="EMBL" id="KAG2322568.1"/>
    </source>
</evidence>
<gene>
    <name evidence="7" type="ORF">Bca52824_015781</name>
</gene>
<evidence type="ECO:0000256" key="3">
    <source>
        <dbReference type="ARBA" id="ARBA00022692"/>
    </source>
</evidence>
<dbReference type="SUPFAM" id="SSF110111">
    <property type="entry name" value="Ctag/Cox11"/>
    <property type="match status" value="1"/>
</dbReference>
<organism evidence="7 8">
    <name type="scientific">Brassica carinata</name>
    <name type="common">Ethiopian mustard</name>
    <name type="synonym">Abyssinian cabbage</name>
    <dbReference type="NCBI Taxonomy" id="52824"/>
    <lineage>
        <taxon>Eukaryota</taxon>
        <taxon>Viridiplantae</taxon>
        <taxon>Streptophyta</taxon>
        <taxon>Embryophyta</taxon>
        <taxon>Tracheophyta</taxon>
        <taxon>Spermatophyta</taxon>
        <taxon>Magnoliopsida</taxon>
        <taxon>eudicotyledons</taxon>
        <taxon>Gunneridae</taxon>
        <taxon>Pentapetalae</taxon>
        <taxon>rosids</taxon>
        <taxon>malvids</taxon>
        <taxon>Brassicales</taxon>
        <taxon>Brassicaceae</taxon>
        <taxon>Brassiceae</taxon>
        <taxon>Brassica</taxon>
    </lineage>
</organism>
<evidence type="ECO:0008006" key="9">
    <source>
        <dbReference type="Google" id="ProtNLM"/>
    </source>
</evidence>
<dbReference type="InterPro" id="IPR007533">
    <property type="entry name" value="Cyt_c_oxidase_assmbl_CtaG"/>
</dbReference>
<evidence type="ECO:0000256" key="2">
    <source>
        <dbReference type="ARBA" id="ARBA00004243"/>
    </source>
</evidence>
<dbReference type="PANTHER" id="PTHR21320">
    <property type="entry name" value="CYTOCHROME C OXIDASE ASSEMBLY PROTEIN COX11-RELATED"/>
    <property type="match status" value="1"/>
</dbReference>
<dbReference type="GO" id="GO:0005743">
    <property type="term" value="C:mitochondrial inner membrane"/>
    <property type="evidence" value="ECO:0007669"/>
    <property type="project" value="UniProtKB-SubCell"/>
</dbReference>
<comment type="function">
    <text evidence="1">Exerts its effect at some terminal stage of cytochrome c oxidase synthesis, probably by being involved in the insertion of the copper B into subunit I.</text>
</comment>
<sequence length="132" mass="14924">MLHCGVHLQYSTHSIIDTKSKKMLYHLTAVVFGMVGLTYAAVPLYRTFCQATGYGGTVQHKETVEEKIARHSGSGTINEREIVVQFNADVADGMQWKFTPTQREVLDFLSRSFNKIQCFCFEDISVPVQETN</sequence>
<dbReference type="EMBL" id="JAAMPC010000003">
    <property type="protein sequence ID" value="KAG2322568.1"/>
    <property type="molecule type" value="Genomic_DNA"/>
</dbReference>
<evidence type="ECO:0000256" key="1">
    <source>
        <dbReference type="ARBA" id="ARBA00004007"/>
    </source>
</evidence>
<name>A0A8X8B5Q0_BRACI</name>
<dbReference type="InterPro" id="IPR023471">
    <property type="entry name" value="CtaG/Cox11_dom_sf"/>
</dbReference>
<comment type="subcellular location">
    <subcellularLocation>
        <location evidence="2">Mitochondrion inner membrane</location>
        <topology evidence="2">Single-pass membrane protein</topology>
        <orientation evidence="2">Intermembrane side</orientation>
    </subcellularLocation>
</comment>
<evidence type="ECO:0000256" key="4">
    <source>
        <dbReference type="ARBA" id="ARBA00022989"/>
    </source>
</evidence>
<dbReference type="PANTHER" id="PTHR21320:SF3">
    <property type="entry name" value="CYTOCHROME C OXIDASE ASSEMBLY PROTEIN COX11, MITOCHONDRIAL-RELATED"/>
    <property type="match status" value="1"/>
</dbReference>
<protein>
    <recommendedName>
        <fullName evidence="9">Cytochrome c oxidase assembly protein COX11, mitochondrial</fullName>
    </recommendedName>
</protein>
<feature type="transmembrane region" description="Helical" evidence="6">
    <location>
        <begin position="23"/>
        <end position="42"/>
    </location>
</feature>
<evidence type="ECO:0000256" key="5">
    <source>
        <dbReference type="ARBA" id="ARBA00023136"/>
    </source>
</evidence>
<evidence type="ECO:0000313" key="8">
    <source>
        <dbReference type="Proteomes" id="UP000886595"/>
    </source>
</evidence>
<accession>A0A8X8B5Q0</accession>
<dbReference type="Gene3D" id="2.60.370.10">
    <property type="entry name" value="Ctag/Cox11"/>
    <property type="match status" value="1"/>
</dbReference>
<dbReference type="Pfam" id="PF04442">
    <property type="entry name" value="CtaG_Cox11"/>
    <property type="match status" value="1"/>
</dbReference>
<dbReference type="Proteomes" id="UP000886595">
    <property type="component" value="Unassembled WGS sequence"/>
</dbReference>